<proteinExistence type="predicted"/>
<accession>A0A845A834</accession>
<name>A0A845A834_9SPHN</name>
<dbReference type="Gene3D" id="3.40.710.10">
    <property type="entry name" value="DD-peptidase/beta-lactamase superfamily"/>
    <property type="match status" value="1"/>
</dbReference>
<dbReference type="InterPro" id="IPR001466">
    <property type="entry name" value="Beta-lactam-related"/>
</dbReference>
<feature type="signal peptide" evidence="1">
    <location>
        <begin position="1"/>
        <end position="24"/>
    </location>
</feature>
<dbReference type="SUPFAM" id="SSF56601">
    <property type="entry name" value="beta-lactamase/transpeptidase-like"/>
    <property type="match status" value="1"/>
</dbReference>
<dbReference type="EMBL" id="WTYQ01000003">
    <property type="protein sequence ID" value="MXP26532.1"/>
    <property type="molecule type" value="Genomic_DNA"/>
</dbReference>
<reference evidence="3 4" key="1">
    <citation type="submission" date="2019-12" db="EMBL/GenBank/DDBJ databases">
        <title>Genomic-based taxomic classification of the family Erythrobacteraceae.</title>
        <authorList>
            <person name="Xu L."/>
        </authorList>
    </citation>
    <scope>NUCLEOTIDE SEQUENCE [LARGE SCALE GENOMIC DNA]</scope>
    <source>
        <strain evidence="3 4">DSM 18604</strain>
    </source>
</reference>
<dbReference type="Proteomes" id="UP000460561">
    <property type="component" value="Unassembled WGS sequence"/>
</dbReference>
<dbReference type="AlphaFoldDB" id="A0A845A834"/>
<organism evidence="3 4">
    <name type="scientific">Altericroceibacterium indicum</name>
    <dbReference type="NCBI Taxonomy" id="374177"/>
    <lineage>
        <taxon>Bacteria</taxon>
        <taxon>Pseudomonadati</taxon>
        <taxon>Pseudomonadota</taxon>
        <taxon>Alphaproteobacteria</taxon>
        <taxon>Sphingomonadales</taxon>
        <taxon>Erythrobacteraceae</taxon>
        <taxon>Altericroceibacterium</taxon>
    </lineage>
</organism>
<dbReference type="PROSITE" id="PS51257">
    <property type="entry name" value="PROKAR_LIPOPROTEIN"/>
    <property type="match status" value="1"/>
</dbReference>
<dbReference type="InterPro" id="IPR012338">
    <property type="entry name" value="Beta-lactam/transpept-like"/>
</dbReference>
<keyword evidence="4" id="KW-1185">Reference proteome</keyword>
<evidence type="ECO:0000256" key="1">
    <source>
        <dbReference type="SAM" id="SignalP"/>
    </source>
</evidence>
<protein>
    <submittedName>
        <fullName evidence="3">Serine hydrolase</fullName>
    </submittedName>
</protein>
<gene>
    <name evidence="3" type="ORF">GRI39_10820</name>
</gene>
<dbReference type="Pfam" id="PF00144">
    <property type="entry name" value="Beta-lactamase"/>
    <property type="match status" value="1"/>
</dbReference>
<feature type="chain" id="PRO_5032979517" evidence="1">
    <location>
        <begin position="25"/>
        <end position="380"/>
    </location>
</feature>
<comment type="caution">
    <text evidence="3">The sequence shown here is derived from an EMBL/GenBank/DDBJ whole genome shotgun (WGS) entry which is preliminary data.</text>
</comment>
<keyword evidence="3" id="KW-0378">Hydrolase</keyword>
<keyword evidence="1" id="KW-0732">Signal</keyword>
<evidence type="ECO:0000259" key="2">
    <source>
        <dbReference type="Pfam" id="PF00144"/>
    </source>
</evidence>
<dbReference type="InterPro" id="IPR050789">
    <property type="entry name" value="Diverse_Enzym_Activities"/>
</dbReference>
<evidence type="ECO:0000313" key="4">
    <source>
        <dbReference type="Proteomes" id="UP000460561"/>
    </source>
</evidence>
<sequence>MRLTCPTPRSLRLPALAAIFLSLAACSSVEETGPPPVPAEVMDTVAQNPGVNREKLARATDALFTRDDLGETQALIVMHGGKIVAERYANGYNANTKFLGWSMSKSVVGVMIGMMIAEGRLALDDSPPIPHWERPGDPRGEITVRQLLQMRSGLRHNETDDPPYHSDTVRMLLLDGRDDMAAWAEAEPLEFNPGQIFEYSTPSVVILSDTIARILAPHGSAEQRREAVDRFLKSRLAAPLGMDTLTAEYDASGTMVGGTLLWASASDWGRFGEFMRNGGSVKGVQVVPRGWIEFMRRPSPRAADYGALIWLNRPTESGRNEMFAKRGPADAFAAIGHLGQFVIVVPSEKLTVVRLGKTQDSERPALAQALADIVQLYSGK</sequence>
<evidence type="ECO:0000313" key="3">
    <source>
        <dbReference type="EMBL" id="MXP26532.1"/>
    </source>
</evidence>
<feature type="domain" description="Beta-lactamase-related" evidence="2">
    <location>
        <begin position="74"/>
        <end position="372"/>
    </location>
</feature>
<dbReference type="PANTHER" id="PTHR43283">
    <property type="entry name" value="BETA-LACTAMASE-RELATED"/>
    <property type="match status" value="1"/>
</dbReference>
<dbReference type="OrthoDB" id="9814204at2"/>
<dbReference type="PANTHER" id="PTHR43283:SF7">
    <property type="entry name" value="BETA-LACTAMASE-RELATED DOMAIN-CONTAINING PROTEIN"/>
    <property type="match status" value="1"/>
</dbReference>
<dbReference type="GO" id="GO:0016787">
    <property type="term" value="F:hydrolase activity"/>
    <property type="evidence" value="ECO:0007669"/>
    <property type="project" value="UniProtKB-KW"/>
</dbReference>